<dbReference type="RefSeq" id="WP_204395702.1">
    <property type="nucleotide sequence ID" value="NZ_JAFBBW010000001.1"/>
</dbReference>
<evidence type="ECO:0000313" key="3">
    <source>
        <dbReference type="Proteomes" id="UP001595960"/>
    </source>
</evidence>
<organism evidence="2 3">
    <name type="scientific">Agromyces aurantiacus</name>
    <dbReference type="NCBI Taxonomy" id="165814"/>
    <lineage>
        <taxon>Bacteria</taxon>
        <taxon>Bacillati</taxon>
        <taxon>Actinomycetota</taxon>
        <taxon>Actinomycetes</taxon>
        <taxon>Micrococcales</taxon>
        <taxon>Microbacteriaceae</taxon>
        <taxon>Agromyces</taxon>
    </lineage>
</organism>
<reference evidence="3" key="1">
    <citation type="journal article" date="2019" name="Int. J. Syst. Evol. Microbiol.">
        <title>The Global Catalogue of Microorganisms (GCM) 10K type strain sequencing project: providing services to taxonomists for standard genome sequencing and annotation.</title>
        <authorList>
            <consortium name="The Broad Institute Genomics Platform"/>
            <consortium name="The Broad Institute Genome Sequencing Center for Infectious Disease"/>
            <person name="Wu L."/>
            <person name="Ma J."/>
        </authorList>
    </citation>
    <scope>NUCLEOTIDE SEQUENCE [LARGE SCALE GENOMIC DNA]</scope>
    <source>
        <strain evidence="3">CGMCC 1.12192</strain>
    </source>
</reference>
<keyword evidence="3" id="KW-1185">Reference proteome</keyword>
<feature type="chain" id="PRO_5045692212" description="Lipoprotein" evidence="1">
    <location>
        <begin position="23"/>
        <end position="186"/>
    </location>
</feature>
<dbReference type="Proteomes" id="UP001595960">
    <property type="component" value="Unassembled WGS sequence"/>
</dbReference>
<accession>A0ABV9R2H7</accession>
<sequence>MPRTPRRITALLLAGATLATLAACAPAEPEPTAAPTSPSETADAPVFASDEEALAAAVAAYEAYLVASDAITADGGEGVDRIDGVTSAEFAKMSKTDFAAFRHAGLRTEGATAIDSPRLIEVADNAQAVSFYACQDVSSVRVLNSAQEDVTPSDRDPRLPLVIEAVAEGPQLVIDGNQVWSGDDFC</sequence>
<protein>
    <recommendedName>
        <fullName evidence="4">Lipoprotein</fullName>
    </recommendedName>
</protein>
<feature type="signal peptide" evidence="1">
    <location>
        <begin position="1"/>
        <end position="22"/>
    </location>
</feature>
<proteinExistence type="predicted"/>
<name>A0ABV9R2H7_9MICO</name>
<evidence type="ECO:0000256" key="1">
    <source>
        <dbReference type="SAM" id="SignalP"/>
    </source>
</evidence>
<keyword evidence="1" id="KW-0732">Signal</keyword>
<dbReference type="EMBL" id="JBHSJC010000001">
    <property type="protein sequence ID" value="MFC4827661.1"/>
    <property type="molecule type" value="Genomic_DNA"/>
</dbReference>
<gene>
    <name evidence="2" type="ORF">ACFPER_02600</name>
</gene>
<comment type="caution">
    <text evidence="2">The sequence shown here is derived from an EMBL/GenBank/DDBJ whole genome shotgun (WGS) entry which is preliminary data.</text>
</comment>
<dbReference type="PROSITE" id="PS51257">
    <property type="entry name" value="PROKAR_LIPOPROTEIN"/>
    <property type="match status" value="1"/>
</dbReference>
<evidence type="ECO:0008006" key="4">
    <source>
        <dbReference type="Google" id="ProtNLM"/>
    </source>
</evidence>
<evidence type="ECO:0000313" key="2">
    <source>
        <dbReference type="EMBL" id="MFC4827661.1"/>
    </source>
</evidence>